<proteinExistence type="predicted"/>
<dbReference type="VEuPathDB" id="FungiDB:H310_07264"/>
<protein>
    <submittedName>
        <fullName evidence="1">Uncharacterized protein</fullName>
    </submittedName>
</protein>
<dbReference type="OrthoDB" id="166451at2759"/>
<dbReference type="RefSeq" id="XP_008870842.1">
    <property type="nucleotide sequence ID" value="XM_008872620.1"/>
</dbReference>
<reference evidence="1" key="1">
    <citation type="submission" date="2013-12" db="EMBL/GenBank/DDBJ databases">
        <title>The Genome Sequence of Aphanomyces invadans NJM9701.</title>
        <authorList>
            <consortium name="The Broad Institute Genomics Platform"/>
            <person name="Russ C."/>
            <person name="Tyler B."/>
            <person name="van West P."/>
            <person name="Dieguez-Uribeondo J."/>
            <person name="Young S.K."/>
            <person name="Zeng Q."/>
            <person name="Gargeya S."/>
            <person name="Fitzgerald M."/>
            <person name="Abouelleil A."/>
            <person name="Alvarado L."/>
            <person name="Chapman S.B."/>
            <person name="Gainer-Dewar J."/>
            <person name="Goldberg J."/>
            <person name="Griggs A."/>
            <person name="Gujja S."/>
            <person name="Hansen M."/>
            <person name="Howarth C."/>
            <person name="Imamovic A."/>
            <person name="Ireland A."/>
            <person name="Larimer J."/>
            <person name="McCowan C."/>
            <person name="Murphy C."/>
            <person name="Pearson M."/>
            <person name="Poon T.W."/>
            <person name="Priest M."/>
            <person name="Roberts A."/>
            <person name="Saif S."/>
            <person name="Shea T."/>
            <person name="Sykes S."/>
            <person name="Wortman J."/>
            <person name="Nusbaum C."/>
            <person name="Birren B."/>
        </authorList>
    </citation>
    <scope>NUCLEOTIDE SEQUENCE [LARGE SCALE GENOMIC DNA]</scope>
    <source>
        <strain evidence="1">NJM9701</strain>
    </source>
</reference>
<accession>A0A024U474</accession>
<organism evidence="1">
    <name type="scientific">Aphanomyces invadans</name>
    <dbReference type="NCBI Taxonomy" id="157072"/>
    <lineage>
        <taxon>Eukaryota</taxon>
        <taxon>Sar</taxon>
        <taxon>Stramenopiles</taxon>
        <taxon>Oomycota</taxon>
        <taxon>Saprolegniomycetes</taxon>
        <taxon>Saprolegniales</taxon>
        <taxon>Verrucalvaceae</taxon>
        <taxon>Aphanomyces</taxon>
    </lineage>
</organism>
<dbReference type="AlphaFoldDB" id="A0A024U474"/>
<dbReference type="EMBL" id="KI913964">
    <property type="protein sequence ID" value="ETW00707.1"/>
    <property type="molecule type" value="Genomic_DNA"/>
</dbReference>
<dbReference type="GeneID" id="20084314"/>
<gene>
    <name evidence="1" type="ORF">H310_07264</name>
</gene>
<evidence type="ECO:0000313" key="1">
    <source>
        <dbReference type="EMBL" id="ETW00707.1"/>
    </source>
</evidence>
<name>A0A024U474_9STRA</name>
<sequence>MVLNIAAMITRFEDLRASDQAFLEQCLQDFAATIDQHKEVVDTANPVFDKAWQDSGDEGIRTLTNFTRREFDALWSMVEVPLKARWHGGRGAKPSTSPKDALLMTMAALKPHDSWEKHALDSNFRAPTFQKLNMRVIQVASPVFYDSLVKMPSMAQLAARGARFANHPYALYATDVKFQPCERPGGRHGEAKPFFSAVK</sequence>